<dbReference type="Proteomes" id="UP000812440">
    <property type="component" value="Chromosome 1"/>
</dbReference>
<evidence type="ECO:0000313" key="2">
    <source>
        <dbReference type="Proteomes" id="UP000812440"/>
    </source>
</evidence>
<evidence type="ECO:0000313" key="1">
    <source>
        <dbReference type="EMBL" id="KAG8456195.1"/>
    </source>
</evidence>
<name>A0A8T2KFK1_9PIPI</name>
<reference evidence="1" key="1">
    <citation type="thesis" date="2020" institute="ProQuest LLC" country="789 East Eisenhower Parkway, Ann Arbor, MI, USA">
        <title>Comparative Genomics and Chromosome Evolution.</title>
        <authorList>
            <person name="Mudd A.B."/>
        </authorList>
    </citation>
    <scope>NUCLEOTIDE SEQUENCE</scope>
    <source>
        <strain evidence="1">Female2</strain>
        <tissue evidence="1">Blood</tissue>
    </source>
</reference>
<proteinExistence type="predicted"/>
<accession>A0A8T2KFK1</accession>
<sequence>MATVGGSYNRKLFGMDFHQSSEALYQKPNQQGMLNHPFCSTSLSGGSHANDVPMGSSVNLNNAYFNMYSICSPGVTVMDRSINQFIENPASQSLESRFGHTASYSGFSSRLGKRHKRHEDIFKYHSKKRRVSESSEAFLSHLSTESALHVDNIICGASGHSWNTTHSQHECTSGSCSNSSTIMPTTLNEEMEETSDETVSSYRKLEEDDCRLTIADENVGKNNPVGRLPTLIMSDVLKEGLKNGFEESFTKKIVDSMNRPSMELVLWKPQPEFLIDRLQAVSESCKKETAPQKHACSGSENSFSESKSFKSDHFCSSILNSDIRIIDRREEEEMEL</sequence>
<keyword evidence="2" id="KW-1185">Reference proteome</keyword>
<dbReference type="PANTHER" id="PTHR36128">
    <property type="entry name" value="COILED-COIL DOMAIN-CONTAINING PROTEIN 117"/>
    <property type="match status" value="1"/>
</dbReference>
<dbReference type="EMBL" id="JAACNH010000001">
    <property type="protein sequence ID" value="KAG8456195.1"/>
    <property type="molecule type" value="Genomic_DNA"/>
</dbReference>
<protein>
    <submittedName>
        <fullName evidence="1">Uncharacterized protein</fullName>
    </submittedName>
</protein>
<dbReference type="PANTHER" id="PTHR36128:SF1">
    <property type="entry name" value="COILED-COIL DOMAIN-CONTAINING PROTEIN 117"/>
    <property type="match status" value="1"/>
</dbReference>
<gene>
    <name evidence="1" type="ORF">GDO86_002115</name>
</gene>
<comment type="caution">
    <text evidence="1">The sequence shown here is derived from an EMBL/GenBank/DDBJ whole genome shotgun (WGS) entry which is preliminary data.</text>
</comment>
<dbReference type="Pfam" id="PF15810">
    <property type="entry name" value="CCDC117"/>
    <property type="match status" value="1"/>
</dbReference>
<dbReference type="InterPro" id="IPR031630">
    <property type="entry name" value="CCDC117"/>
</dbReference>
<dbReference type="AlphaFoldDB" id="A0A8T2KFK1"/>
<organism evidence="1 2">
    <name type="scientific">Hymenochirus boettgeri</name>
    <name type="common">Congo dwarf clawed frog</name>
    <dbReference type="NCBI Taxonomy" id="247094"/>
    <lineage>
        <taxon>Eukaryota</taxon>
        <taxon>Metazoa</taxon>
        <taxon>Chordata</taxon>
        <taxon>Craniata</taxon>
        <taxon>Vertebrata</taxon>
        <taxon>Euteleostomi</taxon>
        <taxon>Amphibia</taxon>
        <taxon>Batrachia</taxon>
        <taxon>Anura</taxon>
        <taxon>Pipoidea</taxon>
        <taxon>Pipidae</taxon>
        <taxon>Pipinae</taxon>
        <taxon>Hymenochirus</taxon>
    </lineage>
</organism>
<dbReference type="OrthoDB" id="9450632at2759"/>